<evidence type="ECO:0000313" key="3">
    <source>
        <dbReference type="Proteomes" id="UP000007799"/>
    </source>
</evidence>
<dbReference type="Pfam" id="PF03765">
    <property type="entry name" value="CRAL_TRIO_N"/>
    <property type="match status" value="1"/>
</dbReference>
<name>F2UBK5_SALR5</name>
<dbReference type="InParanoid" id="F2UBK5"/>
<evidence type="ECO:0000259" key="1">
    <source>
        <dbReference type="SMART" id="SM01100"/>
    </source>
</evidence>
<dbReference type="SMART" id="SM01100">
    <property type="entry name" value="CRAL_TRIO_N"/>
    <property type="match status" value="1"/>
</dbReference>
<accession>F2UBK5</accession>
<dbReference type="eggNOG" id="KOG1471">
    <property type="taxonomic scope" value="Eukaryota"/>
</dbReference>
<dbReference type="AlphaFoldDB" id="F2UBK5"/>
<dbReference type="KEGG" id="sre:PTSG_05566"/>
<proteinExistence type="predicted"/>
<protein>
    <recommendedName>
        <fullName evidence="1">CRAL/TRIO N-terminal domain-containing protein</fullName>
    </recommendedName>
</protein>
<organism evidence="3">
    <name type="scientific">Salpingoeca rosetta (strain ATCC 50818 / BSB-021)</name>
    <dbReference type="NCBI Taxonomy" id="946362"/>
    <lineage>
        <taxon>Eukaryota</taxon>
        <taxon>Choanoflagellata</taxon>
        <taxon>Craspedida</taxon>
        <taxon>Salpingoecidae</taxon>
        <taxon>Salpingoeca</taxon>
    </lineage>
</organism>
<dbReference type="STRING" id="946362.F2UBK5"/>
<dbReference type="SUPFAM" id="SSF46938">
    <property type="entry name" value="CRAL/TRIO N-terminal domain"/>
    <property type="match status" value="1"/>
</dbReference>
<dbReference type="InterPro" id="IPR051026">
    <property type="entry name" value="PI/PC_transfer"/>
</dbReference>
<reference evidence="2" key="1">
    <citation type="submission" date="2009-08" db="EMBL/GenBank/DDBJ databases">
        <title>Annotation of Salpingoeca rosetta.</title>
        <authorList>
            <consortium name="The Broad Institute Genome Sequencing Platform"/>
            <person name="Russ C."/>
            <person name="Cuomo C."/>
            <person name="Burger G."/>
            <person name="Gray M.W."/>
            <person name="Holland P.W.H."/>
            <person name="King N."/>
            <person name="Lang F.B.F."/>
            <person name="Roger A.J."/>
            <person name="Ruiz-Trillo I."/>
            <person name="Young S.K."/>
            <person name="Zeng Q."/>
            <person name="Gargeya S."/>
            <person name="Alvarado L."/>
            <person name="Berlin A."/>
            <person name="Chapman S.B."/>
            <person name="Chen Z."/>
            <person name="Freedman E."/>
            <person name="Gellesch M."/>
            <person name="Goldberg J."/>
            <person name="Griggs A."/>
            <person name="Gujja S."/>
            <person name="Heilman E."/>
            <person name="Heiman D."/>
            <person name="Howarth C."/>
            <person name="Mehta T."/>
            <person name="Neiman D."/>
            <person name="Pearson M."/>
            <person name="Roberts A."/>
            <person name="Saif S."/>
            <person name="Shea T."/>
            <person name="Shenoy N."/>
            <person name="Sisk P."/>
            <person name="Stolte C."/>
            <person name="Sykes S."/>
            <person name="White J."/>
            <person name="Yandava C."/>
            <person name="Haas B."/>
            <person name="Nusbaum C."/>
            <person name="Birren B."/>
        </authorList>
    </citation>
    <scope>NUCLEOTIDE SEQUENCE [LARGE SCALE GENOMIC DNA]</scope>
    <source>
        <strain evidence="2">ATCC 50818</strain>
    </source>
</reference>
<dbReference type="PANTHER" id="PTHR45657">
    <property type="entry name" value="CRAL-TRIO DOMAIN-CONTAINING PROTEIN YKL091C-RELATED"/>
    <property type="match status" value="1"/>
</dbReference>
<feature type="domain" description="CRAL/TRIO N-terminal" evidence="1">
    <location>
        <begin position="91"/>
        <end position="116"/>
    </location>
</feature>
<dbReference type="SUPFAM" id="SSF52087">
    <property type="entry name" value="CRAL/TRIO domain"/>
    <property type="match status" value="1"/>
</dbReference>
<sequence length="211" mass="23731">MTICSAVLPNTIILTSSTTAPRCSSIHLPPTSPTIMFARSVDEVEAVDYATLCPKDPTKEAIDGYVQGFKAALKDRPEITDEFREEARAPTIATIMRFVRARKYDVEAAVQQFVDAEVWYHENDVASALDTDPDEEVYQAFCPVAPEGFDKHGRPIYWERTGEIRLPKVLKLLTEEKLVRRHVRQQENAVRRMQVPAPPACRVRGCLAAES</sequence>
<dbReference type="Proteomes" id="UP000007799">
    <property type="component" value="Unassembled WGS sequence"/>
</dbReference>
<gene>
    <name evidence="2" type="ORF">PTSG_05566</name>
</gene>
<dbReference type="Gene3D" id="3.40.525.10">
    <property type="entry name" value="CRAL-TRIO lipid binding domain"/>
    <property type="match status" value="1"/>
</dbReference>
<dbReference type="InterPro" id="IPR011074">
    <property type="entry name" value="CRAL/TRIO_N_dom"/>
</dbReference>
<dbReference type="GeneID" id="16074011"/>
<dbReference type="PANTHER" id="PTHR45657:SF1">
    <property type="entry name" value="CRAL-TRIO DOMAIN-CONTAINING PROTEIN YKL091C-RELATED"/>
    <property type="match status" value="1"/>
</dbReference>
<keyword evidence="3" id="KW-1185">Reference proteome</keyword>
<dbReference type="RefSeq" id="XP_004993434.1">
    <property type="nucleotide sequence ID" value="XM_004993377.1"/>
</dbReference>
<evidence type="ECO:0000313" key="2">
    <source>
        <dbReference type="EMBL" id="EGD73871.1"/>
    </source>
</evidence>
<dbReference type="InterPro" id="IPR036273">
    <property type="entry name" value="CRAL/TRIO_N_dom_sf"/>
</dbReference>
<dbReference type="EMBL" id="GL832967">
    <property type="protein sequence ID" value="EGD73871.1"/>
    <property type="molecule type" value="Genomic_DNA"/>
</dbReference>
<dbReference type="OrthoDB" id="1434354at2759"/>
<dbReference type="InterPro" id="IPR036865">
    <property type="entry name" value="CRAL-TRIO_dom_sf"/>
</dbReference>